<dbReference type="PANTHER" id="PTHR34846:SF11">
    <property type="entry name" value="4-CARBOXYMUCONOLACTONE DECARBOXYLASE FAMILY PROTEIN (AFU_ORTHOLOGUE AFUA_6G11590)"/>
    <property type="match status" value="1"/>
</dbReference>
<dbReference type="eggNOG" id="COG2128">
    <property type="taxonomic scope" value="Bacteria"/>
</dbReference>
<dbReference type="Proteomes" id="UP000054621">
    <property type="component" value="Unassembled WGS sequence"/>
</dbReference>
<gene>
    <name evidence="2" type="ORF">Lsai_2814</name>
</gene>
<comment type="caution">
    <text evidence="2">The sequence shown here is derived from an EMBL/GenBank/DDBJ whole genome shotgun (WGS) entry which is preliminary data.</text>
</comment>
<dbReference type="PATRIC" id="fig|28087.4.peg.3021"/>
<dbReference type="RefSeq" id="WP_027272611.1">
    <property type="nucleotide sequence ID" value="NZ_CAAAJE010000013.1"/>
</dbReference>
<dbReference type="GO" id="GO:0051920">
    <property type="term" value="F:peroxiredoxin activity"/>
    <property type="evidence" value="ECO:0007669"/>
    <property type="project" value="InterPro"/>
</dbReference>
<evidence type="ECO:0000313" key="2">
    <source>
        <dbReference type="EMBL" id="KTD55222.1"/>
    </source>
</evidence>
<protein>
    <submittedName>
        <fullName evidence="2">Carboxymuconolactone decarboxylase</fullName>
    </submittedName>
</protein>
<dbReference type="STRING" id="28087.Lsai_2814"/>
<dbReference type="OrthoDB" id="4704294at2"/>
<dbReference type="Pfam" id="PF02627">
    <property type="entry name" value="CMD"/>
    <property type="match status" value="1"/>
</dbReference>
<evidence type="ECO:0000313" key="3">
    <source>
        <dbReference type="Proteomes" id="UP000054621"/>
    </source>
</evidence>
<dbReference type="Gene3D" id="1.20.1290.10">
    <property type="entry name" value="AhpD-like"/>
    <property type="match status" value="1"/>
</dbReference>
<dbReference type="EMBL" id="LNYV01000036">
    <property type="protein sequence ID" value="KTD55222.1"/>
    <property type="molecule type" value="Genomic_DNA"/>
</dbReference>
<dbReference type="SUPFAM" id="SSF69118">
    <property type="entry name" value="AhpD-like"/>
    <property type="match status" value="1"/>
</dbReference>
<accession>A0A0W0YF50</accession>
<dbReference type="AlphaFoldDB" id="A0A0W0YF50"/>
<dbReference type="PANTHER" id="PTHR34846">
    <property type="entry name" value="4-CARBOXYMUCONOLACTONE DECARBOXYLASE FAMILY PROTEIN (AFU_ORTHOLOGUE AFUA_6G11590)"/>
    <property type="match status" value="1"/>
</dbReference>
<proteinExistence type="predicted"/>
<evidence type="ECO:0000259" key="1">
    <source>
        <dbReference type="Pfam" id="PF02627"/>
    </source>
</evidence>
<sequence>MNMPKHIPLPQDDELPSETVDLLKSLPPLNIHRLLTLAPNTHKPWLDFVAGIYKGNFDPRLREIAICRYGFKTNSAYELHQHKALARKVGISSEELDVICTEQKVLSLSNEENFICQVVDEFEDLATLTDETFNMLLERYSIALIMELLTILGHYSCVCRVLNASRIPLEAVSPLETCESPLKK</sequence>
<organism evidence="2 3">
    <name type="scientific">Legionella sainthelensi</name>
    <dbReference type="NCBI Taxonomy" id="28087"/>
    <lineage>
        <taxon>Bacteria</taxon>
        <taxon>Pseudomonadati</taxon>
        <taxon>Pseudomonadota</taxon>
        <taxon>Gammaproteobacteria</taxon>
        <taxon>Legionellales</taxon>
        <taxon>Legionellaceae</taxon>
        <taxon>Legionella</taxon>
    </lineage>
</organism>
<reference evidence="2 3" key="1">
    <citation type="submission" date="2015-11" db="EMBL/GenBank/DDBJ databases">
        <title>Genomic analysis of 38 Legionella species identifies large and diverse effector repertoires.</title>
        <authorList>
            <person name="Burstein D."/>
            <person name="Amaro F."/>
            <person name="Zusman T."/>
            <person name="Lifshitz Z."/>
            <person name="Cohen O."/>
            <person name="Gilbert J.A."/>
            <person name="Pupko T."/>
            <person name="Shuman H.A."/>
            <person name="Segal G."/>
        </authorList>
    </citation>
    <scope>NUCLEOTIDE SEQUENCE [LARGE SCALE GENOMIC DNA]</scope>
    <source>
        <strain evidence="2 3">Mt.St.Helens-4</strain>
    </source>
</reference>
<name>A0A0W0YF50_9GAMM</name>
<feature type="domain" description="Carboxymuconolactone decarboxylase-like" evidence="1">
    <location>
        <begin position="42"/>
        <end position="119"/>
    </location>
</feature>
<dbReference type="InterPro" id="IPR029032">
    <property type="entry name" value="AhpD-like"/>
</dbReference>
<dbReference type="InterPro" id="IPR003779">
    <property type="entry name" value="CMD-like"/>
</dbReference>